<proteinExistence type="inferred from homology"/>
<dbReference type="Gene3D" id="3.40.50.880">
    <property type="match status" value="1"/>
</dbReference>
<keyword evidence="5" id="KW-1185">Reference proteome</keyword>
<dbReference type="InterPro" id="IPR029062">
    <property type="entry name" value="Class_I_gatase-like"/>
</dbReference>
<protein>
    <recommendedName>
        <fullName evidence="6">DJ-1/PfpI domain-containing protein</fullName>
    </recommendedName>
</protein>
<comment type="caution">
    <text evidence="4">The sequence shown here is derived from an EMBL/GenBank/DDBJ whole genome shotgun (WGS) entry which is preliminary data.</text>
</comment>
<gene>
    <name evidence="4" type="ORF">DZC73_17885</name>
</gene>
<sequence length="284" mass="29820">MSRLRSRDFISCTHHFRTSHCTEQALDRTLHRPGPAVSGRSSDATICEDSTMERGAVIMIATSQAFIPLTAEPTGVWLEDLAAAYMAFDAAGLHISMASPDGGPVCFEPASLSDGLISTRGRRFLASAQARSLLAESLPLSQVRVDDSVQAVWFAGGRGALWDFANNAAISRCLRSSLDAGVVIATIGCGVAALLNDAKPHWLNGRRLTGCAPEEDVRAGTDAYAPVALSAALLDQGAHFVCAPAFTPHVVSDRGLITAQNSASAALAADAVLALKRHQVIEAA</sequence>
<dbReference type="GO" id="GO:0005737">
    <property type="term" value="C:cytoplasm"/>
    <property type="evidence" value="ECO:0007669"/>
    <property type="project" value="TreeGrafter"/>
</dbReference>
<dbReference type="SUPFAM" id="SSF52317">
    <property type="entry name" value="Class I glutamine amidotransferase-like"/>
    <property type="match status" value="1"/>
</dbReference>
<organism evidence="4 5">
    <name type="scientific">Piscinibacter terrae</name>
    <dbReference type="NCBI Taxonomy" id="2496871"/>
    <lineage>
        <taxon>Bacteria</taxon>
        <taxon>Pseudomonadati</taxon>
        <taxon>Pseudomonadota</taxon>
        <taxon>Betaproteobacteria</taxon>
        <taxon>Burkholderiales</taxon>
        <taxon>Sphaerotilaceae</taxon>
        <taxon>Piscinibacter</taxon>
    </lineage>
</organism>
<dbReference type="EMBL" id="QUSW01000005">
    <property type="protein sequence ID" value="RQP23406.1"/>
    <property type="molecule type" value="Genomic_DNA"/>
</dbReference>
<dbReference type="InterPro" id="IPR050325">
    <property type="entry name" value="Prot/Nucl_acid_deglycase"/>
</dbReference>
<evidence type="ECO:0000256" key="1">
    <source>
        <dbReference type="ARBA" id="ARBA00023016"/>
    </source>
</evidence>
<keyword evidence="1" id="KW-0346">Stress response</keyword>
<dbReference type="PANTHER" id="PTHR48094">
    <property type="entry name" value="PROTEIN/NUCLEIC ACID DEGLYCASE DJ-1-RELATED"/>
    <property type="match status" value="1"/>
</dbReference>
<accession>A0A3N7HQH3</accession>
<keyword evidence="2" id="KW-0456">Lyase</keyword>
<dbReference type="Proteomes" id="UP000267464">
    <property type="component" value="Unassembled WGS sequence"/>
</dbReference>
<comment type="similarity">
    <text evidence="3">Belongs to the peptidase C56 family. HSP31-like subfamily.</text>
</comment>
<evidence type="ECO:0000256" key="2">
    <source>
        <dbReference type="ARBA" id="ARBA00023239"/>
    </source>
</evidence>
<dbReference type="AlphaFoldDB" id="A0A3N7HQH3"/>
<reference evidence="4 5" key="1">
    <citation type="submission" date="2018-08" db="EMBL/GenBank/DDBJ databases">
        <authorList>
            <person name="Khan S.A."/>
            <person name="Jeon C.O."/>
            <person name="Chun B.H."/>
            <person name="Jeong S.E."/>
        </authorList>
    </citation>
    <scope>NUCLEOTIDE SEQUENCE [LARGE SCALE GENOMIC DNA]</scope>
    <source>
        <strain evidence="4 5">S-16</strain>
    </source>
</reference>
<dbReference type="GO" id="GO:0019172">
    <property type="term" value="F:glyoxalase III activity"/>
    <property type="evidence" value="ECO:0007669"/>
    <property type="project" value="TreeGrafter"/>
</dbReference>
<dbReference type="GO" id="GO:0019243">
    <property type="term" value="P:methylglyoxal catabolic process to D-lactate via S-lactoyl-glutathione"/>
    <property type="evidence" value="ECO:0007669"/>
    <property type="project" value="TreeGrafter"/>
</dbReference>
<evidence type="ECO:0000313" key="5">
    <source>
        <dbReference type="Proteomes" id="UP000267464"/>
    </source>
</evidence>
<evidence type="ECO:0008006" key="6">
    <source>
        <dbReference type="Google" id="ProtNLM"/>
    </source>
</evidence>
<evidence type="ECO:0000256" key="3">
    <source>
        <dbReference type="ARBA" id="ARBA00038493"/>
    </source>
</evidence>
<evidence type="ECO:0000313" key="4">
    <source>
        <dbReference type="EMBL" id="RQP23406.1"/>
    </source>
</evidence>
<reference evidence="4 5" key="2">
    <citation type="submission" date="2018-12" db="EMBL/GenBank/DDBJ databases">
        <title>Rhizobacter gummiphilus sp. nov., a rubber-degrading bacterium isolated from the soil of a botanical garden in Japan.</title>
        <authorList>
            <person name="Shunsuke S.S."/>
        </authorList>
    </citation>
    <scope>NUCLEOTIDE SEQUENCE [LARGE SCALE GENOMIC DNA]</scope>
    <source>
        <strain evidence="4 5">S-16</strain>
    </source>
</reference>
<name>A0A3N7HQH3_9BURK</name>
<dbReference type="PANTHER" id="PTHR48094:SF11">
    <property type="entry name" value="GLUTATHIONE-INDEPENDENT GLYOXALASE HSP31-RELATED"/>
    <property type="match status" value="1"/>
</dbReference>